<dbReference type="CDD" id="cd05233">
    <property type="entry name" value="SDR_c"/>
    <property type="match status" value="1"/>
</dbReference>
<evidence type="ECO:0000256" key="1">
    <source>
        <dbReference type="ARBA" id="ARBA00006484"/>
    </source>
</evidence>
<dbReference type="PANTHER" id="PTHR44196:SF2">
    <property type="entry name" value="SHORT-CHAIN DEHYDROGENASE-RELATED"/>
    <property type="match status" value="1"/>
</dbReference>
<evidence type="ECO:0000256" key="3">
    <source>
        <dbReference type="RuleBase" id="RU000363"/>
    </source>
</evidence>
<gene>
    <name evidence="4" type="ORF">K8V08_10230</name>
</gene>
<dbReference type="GO" id="GO:0016020">
    <property type="term" value="C:membrane"/>
    <property type="evidence" value="ECO:0007669"/>
    <property type="project" value="TreeGrafter"/>
</dbReference>
<comment type="similarity">
    <text evidence="1 3">Belongs to the short-chain dehydrogenases/reductases (SDR) family.</text>
</comment>
<dbReference type="PRINTS" id="PR00080">
    <property type="entry name" value="SDRFAMILY"/>
</dbReference>
<evidence type="ECO:0000256" key="2">
    <source>
        <dbReference type="ARBA" id="ARBA00023002"/>
    </source>
</evidence>
<reference evidence="4" key="1">
    <citation type="journal article" date="2021" name="PeerJ">
        <title>Extensive microbial diversity within the chicken gut microbiome revealed by metagenomics and culture.</title>
        <authorList>
            <person name="Gilroy R."/>
            <person name="Ravi A."/>
            <person name="Getino M."/>
            <person name="Pursley I."/>
            <person name="Horton D.L."/>
            <person name="Alikhan N.F."/>
            <person name="Baker D."/>
            <person name="Gharbi K."/>
            <person name="Hall N."/>
            <person name="Watson M."/>
            <person name="Adriaenssens E.M."/>
            <person name="Foster-Nyarko E."/>
            <person name="Jarju S."/>
            <person name="Secka A."/>
            <person name="Antonio M."/>
            <person name="Oren A."/>
            <person name="Chaudhuri R.R."/>
            <person name="La Ragione R."/>
            <person name="Hildebrand F."/>
            <person name="Pallen M.J."/>
        </authorList>
    </citation>
    <scope>NUCLEOTIDE SEQUENCE</scope>
    <source>
        <strain evidence="4">ChiGjej5B5-7349</strain>
    </source>
</reference>
<organism evidence="4 5">
    <name type="scientific">Brevibacterium senegalense</name>
    <dbReference type="NCBI Taxonomy" id="1033736"/>
    <lineage>
        <taxon>Bacteria</taxon>
        <taxon>Bacillati</taxon>
        <taxon>Actinomycetota</taxon>
        <taxon>Actinomycetes</taxon>
        <taxon>Micrococcales</taxon>
        <taxon>Brevibacteriaceae</taxon>
        <taxon>Brevibacterium</taxon>
    </lineage>
</organism>
<dbReference type="PRINTS" id="PR00081">
    <property type="entry name" value="GDHRDH"/>
</dbReference>
<dbReference type="Pfam" id="PF00106">
    <property type="entry name" value="adh_short"/>
    <property type="match status" value="1"/>
</dbReference>
<protein>
    <submittedName>
        <fullName evidence="4">SDR family NAD(P)-dependent oxidoreductase</fullName>
    </submittedName>
</protein>
<name>A0A921SPH9_9MICO</name>
<reference evidence="4" key="2">
    <citation type="submission" date="2021-09" db="EMBL/GenBank/DDBJ databases">
        <authorList>
            <person name="Gilroy R."/>
        </authorList>
    </citation>
    <scope>NUCLEOTIDE SEQUENCE</scope>
    <source>
        <strain evidence="4">ChiGjej5B5-7349</strain>
    </source>
</reference>
<keyword evidence="2" id="KW-0560">Oxidoreductase</keyword>
<dbReference type="SUPFAM" id="SSF51735">
    <property type="entry name" value="NAD(P)-binding Rossmann-fold domains"/>
    <property type="match status" value="1"/>
</dbReference>
<dbReference type="Gene3D" id="3.40.50.720">
    <property type="entry name" value="NAD(P)-binding Rossmann-like Domain"/>
    <property type="match status" value="1"/>
</dbReference>
<dbReference type="InterPro" id="IPR002347">
    <property type="entry name" value="SDR_fam"/>
</dbReference>
<dbReference type="PIRSF" id="PIRSF000126">
    <property type="entry name" value="11-beta-HSD1"/>
    <property type="match status" value="1"/>
</dbReference>
<proteinExistence type="inferred from homology"/>
<evidence type="ECO:0000313" key="5">
    <source>
        <dbReference type="Proteomes" id="UP000784435"/>
    </source>
</evidence>
<dbReference type="Proteomes" id="UP000784435">
    <property type="component" value="Unassembled WGS sequence"/>
</dbReference>
<dbReference type="PANTHER" id="PTHR44196">
    <property type="entry name" value="DEHYDROGENASE/REDUCTASE SDR FAMILY MEMBER 7B"/>
    <property type="match status" value="1"/>
</dbReference>
<dbReference type="EMBL" id="DYUK01000223">
    <property type="protein sequence ID" value="HJG80774.1"/>
    <property type="molecule type" value="Genomic_DNA"/>
</dbReference>
<evidence type="ECO:0000313" key="4">
    <source>
        <dbReference type="EMBL" id="HJG80774.1"/>
    </source>
</evidence>
<dbReference type="AlphaFoldDB" id="A0A921SPH9"/>
<comment type="caution">
    <text evidence="4">The sequence shown here is derived from an EMBL/GenBank/DDBJ whole genome shotgun (WGS) entry which is preliminary data.</text>
</comment>
<dbReference type="InterPro" id="IPR036291">
    <property type="entry name" value="NAD(P)-bd_dom_sf"/>
</dbReference>
<accession>A0A921SPH9</accession>
<sequence>MSDRPRALITGASAGLGREYAEQLARDGYDLVLAARGESELRQAALELAQQHHIHADVCVADLATQRGIDDLTDVIDSTRIDVLVNNAGFGLKTSMLDSTADQLIASDMVMLRAVTLLSRAAAVRMRDRGRGGIVTVSSLAAFGTYGTYSAVKSAALLVTEALAAELADTAVTVTAVLPGFITTEFHDRMRVRRAGPAWLWLDAERVVSESLADARRGRIISVPSLRYKAVYAAAQLVPHPLVRTLSDGFGRSRRGKH</sequence>
<dbReference type="GO" id="GO:0016491">
    <property type="term" value="F:oxidoreductase activity"/>
    <property type="evidence" value="ECO:0007669"/>
    <property type="project" value="UniProtKB-KW"/>
</dbReference>